<dbReference type="PIRSF" id="PIRSF017901">
    <property type="entry name" value="GCL"/>
    <property type="match status" value="1"/>
</dbReference>
<evidence type="ECO:0000313" key="6">
    <source>
        <dbReference type="EMBL" id="EGY80039.1"/>
    </source>
</evidence>
<comment type="similarity">
    <text evidence="5">Belongs to the glutamate--cysteine ligase type 2 family. EgtA subfamily.</text>
</comment>
<dbReference type="InterPro" id="IPR014746">
    <property type="entry name" value="Gln_synth/guanido_kin_cat_dom"/>
</dbReference>
<keyword evidence="3 5" id="KW-0067">ATP-binding</keyword>
<keyword evidence="1 5" id="KW-0436">Ligase</keyword>
<comment type="function">
    <text evidence="5">Catalyzes the synthesis of gamma-glutamylcysteine (gamma-GC).</text>
</comment>
<keyword evidence="7" id="KW-1185">Reference proteome</keyword>
<dbReference type="InterPro" id="IPR035434">
    <property type="entry name" value="GCL_bact_plant"/>
</dbReference>
<sequence length="447" mass="51665">MFIFGYKCLEKEVQMDYNKQLERVINYFKKGETDYKDFTVGLEFEHFVLDKSSLKSISYYGDGGLGETLLEICKTLNAKPYYNNESILGCDTDKFSISLEPGAQFEISIKSKLSIEQLYQDYKEILGMVLPIFAKKNQILVPLGYNPVSKIEDIKLIPKIRYNHMFEHFNSLNGDNNMGWNMMKGTASVQVTIDYSDEKDCIRKYFLASAIAPILYAAFDNGYIFEEEPYKKYNIRQMVWEKTDKSRSGLLDFAFDDMSYQRYAKFILDTTPIFVEKNGEIINVNKKPFKELFDPENDSDDEIFHAISIVFPDVRLKTYLEFRMMDGVNYPTNFAIVSLIKGLFYSEDSLNALEKMFKGTTYSEVMNTKSETLLHGLKAKYKGITILEHLENLYNLAYSALGDEGRFLSPIKEIINSGKSPKDVFEDLFESEGLRSAIEYNRVDKNV</sequence>
<evidence type="ECO:0000256" key="5">
    <source>
        <dbReference type="PIRNR" id="PIRNR017901"/>
    </source>
</evidence>
<dbReference type="Proteomes" id="UP000003422">
    <property type="component" value="Unassembled WGS sequence"/>
</dbReference>
<accession>G4D357</accession>
<keyword evidence="2 5" id="KW-0547">Nucleotide-binding</keyword>
<dbReference type="Pfam" id="PF04107">
    <property type="entry name" value="GCS2"/>
    <property type="match status" value="1"/>
</dbReference>
<evidence type="ECO:0000256" key="3">
    <source>
        <dbReference type="ARBA" id="ARBA00022840"/>
    </source>
</evidence>
<dbReference type="HOGENOM" id="CLU_026610_1_1_9"/>
<proteinExistence type="inferred from homology"/>
<dbReference type="AlphaFoldDB" id="G4D357"/>
<dbReference type="Gene3D" id="3.30.590.20">
    <property type="match status" value="1"/>
</dbReference>
<evidence type="ECO:0000256" key="2">
    <source>
        <dbReference type="ARBA" id="ARBA00022741"/>
    </source>
</evidence>
<reference evidence="6 7" key="1">
    <citation type="submission" date="2011-06" db="EMBL/GenBank/DDBJ databases">
        <authorList>
            <person name="Muzny D."/>
            <person name="Qin X."/>
            <person name="Deng J."/>
            <person name="Jiang H."/>
            <person name="Liu Y."/>
            <person name="Qu J."/>
            <person name="Song X.-Z."/>
            <person name="Zhang L."/>
            <person name="Thornton R."/>
            <person name="Coyle M."/>
            <person name="Francisco L."/>
            <person name="Jackson L."/>
            <person name="Javaid M."/>
            <person name="Korchina V."/>
            <person name="Kovar C."/>
            <person name="Mata R."/>
            <person name="Mathew T."/>
            <person name="Ngo R."/>
            <person name="Nguyen L."/>
            <person name="Nguyen N."/>
            <person name="Okwuonu G."/>
            <person name="Ongeri F."/>
            <person name="Pham C."/>
            <person name="Simmons D."/>
            <person name="Wilczek-Boney K."/>
            <person name="Hale W."/>
            <person name="Jakkamsetti A."/>
            <person name="Pham P."/>
            <person name="Ruth R."/>
            <person name="San Lucas F."/>
            <person name="Warren J."/>
            <person name="Zhang J."/>
            <person name="Zhao Z."/>
            <person name="Zhou C."/>
            <person name="Zhu D."/>
            <person name="Lee S."/>
            <person name="Bess C."/>
            <person name="Blankenburg K."/>
            <person name="Forbes L."/>
            <person name="Fu Q."/>
            <person name="Gubbala S."/>
            <person name="Hirani K."/>
            <person name="Jayaseelan J.C."/>
            <person name="Lara F."/>
            <person name="Munidasa M."/>
            <person name="Palculict T."/>
            <person name="Patil S."/>
            <person name="Pu L.-L."/>
            <person name="Saada N."/>
            <person name="Tang L."/>
            <person name="Weissenberger G."/>
            <person name="Zhu Y."/>
            <person name="Hemphill L."/>
            <person name="Shang Y."/>
            <person name="Youmans B."/>
            <person name="Ayvaz T."/>
            <person name="Ross M."/>
            <person name="Santibanez J."/>
            <person name="Aqrawi P."/>
            <person name="Gross S."/>
            <person name="Joshi V."/>
            <person name="Fowler G."/>
            <person name="Nazareth L."/>
            <person name="Reid J."/>
            <person name="Worley K."/>
            <person name="Petrosino J."/>
            <person name="Highlander S."/>
            <person name="Gibbs R."/>
        </authorList>
    </citation>
    <scope>NUCLEOTIDE SEQUENCE [LARGE SCALE GENOMIC DNA]</scope>
    <source>
        <strain evidence="6 7">ATCC 29427</strain>
    </source>
</reference>
<dbReference type="PATRIC" id="fig|997350.3.peg.808"/>
<evidence type="ECO:0000256" key="4">
    <source>
        <dbReference type="ARBA" id="ARBA00048819"/>
    </source>
</evidence>
<comment type="caution">
    <text evidence="6">The sequence shown here is derived from an EMBL/GenBank/DDBJ whole genome shotgun (WGS) entry which is preliminary data.</text>
</comment>
<dbReference type="SUPFAM" id="SSF55931">
    <property type="entry name" value="Glutamine synthetase/guanido kinase"/>
    <property type="match status" value="1"/>
</dbReference>
<dbReference type="EC" id="6.3.2.2" evidence="5"/>
<dbReference type="PANTHER" id="PTHR34378:SF1">
    <property type="entry name" value="GLUTAMATE--CYSTEINE LIGASE, CHLOROPLASTIC"/>
    <property type="match status" value="1"/>
</dbReference>
<dbReference type="GO" id="GO:0004357">
    <property type="term" value="F:glutamate-cysteine ligase activity"/>
    <property type="evidence" value="ECO:0007669"/>
    <property type="project" value="UniProtKB-UniRule"/>
</dbReference>
<gene>
    <name evidence="6" type="ORF">HMPREF9129_0837</name>
</gene>
<dbReference type="GO" id="GO:0005524">
    <property type="term" value="F:ATP binding"/>
    <property type="evidence" value="ECO:0007669"/>
    <property type="project" value="UniProtKB-UniRule"/>
</dbReference>
<evidence type="ECO:0000256" key="1">
    <source>
        <dbReference type="ARBA" id="ARBA00022598"/>
    </source>
</evidence>
<protein>
    <recommendedName>
        <fullName evidence="5">Glutamate--cysteine ligase</fullName>
        <ecNumber evidence="5">6.3.2.2</ecNumber>
    </recommendedName>
</protein>
<dbReference type="eggNOG" id="COG3572">
    <property type="taxonomic scope" value="Bacteria"/>
</dbReference>
<dbReference type="PANTHER" id="PTHR34378">
    <property type="entry name" value="GLUTAMATE--CYSTEINE LIGASE, CHLOROPLASTIC"/>
    <property type="match status" value="1"/>
</dbReference>
<organism evidence="6 7">
    <name type="scientific">Peptoniphilus indolicus ATCC 29427</name>
    <dbReference type="NCBI Taxonomy" id="997350"/>
    <lineage>
        <taxon>Bacteria</taxon>
        <taxon>Bacillati</taxon>
        <taxon>Bacillota</taxon>
        <taxon>Tissierellia</taxon>
        <taxon>Tissierellales</taxon>
        <taxon>Peptoniphilaceae</taxon>
        <taxon>Peptoniphilus</taxon>
    </lineage>
</organism>
<dbReference type="InterPro" id="IPR006336">
    <property type="entry name" value="GCS2"/>
</dbReference>
<dbReference type="GO" id="GO:0006750">
    <property type="term" value="P:glutathione biosynthetic process"/>
    <property type="evidence" value="ECO:0007669"/>
    <property type="project" value="UniProtKB-UniRule"/>
</dbReference>
<dbReference type="EMBL" id="AGBB01000074">
    <property type="protein sequence ID" value="EGY80039.1"/>
    <property type="molecule type" value="Genomic_DNA"/>
</dbReference>
<name>G4D357_9FIRM</name>
<dbReference type="STRING" id="997350.HMPREF9129_0837"/>
<comment type="catalytic activity">
    <reaction evidence="4 5">
        <text>L-cysteine + L-glutamate + ATP = gamma-L-glutamyl-L-cysteine + ADP + phosphate + H(+)</text>
        <dbReference type="Rhea" id="RHEA:13285"/>
        <dbReference type="ChEBI" id="CHEBI:15378"/>
        <dbReference type="ChEBI" id="CHEBI:29985"/>
        <dbReference type="ChEBI" id="CHEBI:30616"/>
        <dbReference type="ChEBI" id="CHEBI:35235"/>
        <dbReference type="ChEBI" id="CHEBI:43474"/>
        <dbReference type="ChEBI" id="CHEBI:58173"/>
        <dbReference type="ChEBI" id="CHEBI:456216"/>
        <dbReference type="EC" id="6.3.2.2"/>
    </reaction>
</comment>
<evidence type="ECO:0000313" key="7">
    <source>
        <dbReference type="Proteomes" id="UP000003422"/>
    </source>
</evidence>